<comment type="caution">
    <text evidence="1">The sequence shown here is derived from an EMBL/GenBank/DDBJ whole genome shotgun (WGS) entry which is preliminary data.</text>
</comment>
<name>A0A9P6W1N0_MAUEX</name>
<organism evidence="1 2">
    <name type="scientific">Maudiozyma exigua</name>
    <name type="common">Yeast</name>
    <name type="synonym">Kazachstania exigua</name>
    <dbReference type="NCBI Taxonomy" id="34358"/>
    <lineage>
        <taxon>Eukaryota</taxon>
        <taxon>Fungi</taxon>
        <taxon>Dikarya</taxon>
        <taxon>Ascomycota</taxon>
        <taxon>Saccharomycotina</taxon>
        <taxon>Saccharomycetes</taxon>
        <taxon>Saccharomycetales</taxon>
        <taxon>Saccharomycetaceae</taxon>
        <taxon>Maudiozyma</taxon>
    </lineage>
</organism>
<dbReference type="SUPFAM" id="SSF50978">
    <property type="entry name" value="WD40 repeat-like"/>
    <property type="match status" value="1"/>
</dbReference>
<accession>A0A9P6W1N0</accession>
<dbReference type="AlphaFoldDB" id="A0A9P6W1N0"/>
<dbReference type="InterPro" id="IPR036322">
    <property type="entry name" value="WD40_repeat_dom_sf"/>
</dbReference>
<reference evidence="1 2" key="1">
    <citation type="submission" date="2020-11" db="EMBL/GenBank/DDBJ databases">
        <title>Kefir isolates.</title>
        <authorList>
            <person name="Marcisauskas S."/>
            <person name="Kim Y."/>
            <person name="Blasche S."/>
        </authorList>
    </citation>
    <scope>NUCLEOTIDE SEQUENCE [LARGE SCALE GENOMIC DNA]</scope>
    <source>
        <strain evidence="1 2">OG2</strain>
    </source>
</reference>
<evidence type="ECO:0000313" key="2">
    <source>
        <dbReference type="Proteomes" id="UP000750334"/>
    </source>
</evidence>
<sequence length="366" mass="42502">MKIDGSEVYKCISTNFIHCFRATRKHIIIAESPIEHPTNIKIHYVNVSDPEKSTLITDNVLVAKHRDISSRTSIVKDLFLTGKSSIYLIANISDGIQVFPFMKERNDISGKYDDYTDTKWFLDNVNDSILTMDIVKETDYFVECIVGTKLGHLYALHYNMIDHSFRQFKNMRKYENSIQDSINCIKSNGEELLVGSFDNFIHLIIGNKCESHYIMIENGKYDKEENILVYVDSLKIKKYSVSYVRYYFAYLTNFGCILFMRNIRGQWETIKEFPRDFREELDGNEKSPLIDCIINNDVDKCKFLLISGSEHGKLYVWRYDSKSNEVVSRNVYNVSKTGLVHNLSIVDSSEILFLTDNETSINAIYL</sequence>
<keyword evidence="2" id="KW-1185">Reference proteome</keyword>
<dbReference type="OrthoDB" id="4033799at2759"/>
<dbReference type="Proteomes" id="UP000750334">
    <property type="component" value="Unassembled WGS sequence"/>
</dbReference>
<dbReference type="EMBL" id="PUHR01000164">
    <property type="protein sequence ID" value="KAG0661190.1"/>
    <property type="molecule type" value="Genomic_DNA"/>
</dbReference>
<proteinExistence type="predicted"/>
<gene>
    <name evidence="1" type="ORF">C6P45_001410</name>
</gene>
<evidence type="ECO:0000313" key="1">
    <source>
        <dbReference type="EMBL" id="KAG0661190.1"/>
    </source>
</evidence>
<protein>
    <submittedName>
        <fullName evidence="1">Uncharacterized protein</fullName>
    </submittedName>
</protein>